<protein>
    <submittedName>
        <fullName evidence="2">GNAT family N-acetyltransferase</fullName>
        <ecNumber evidence="2">2.3.1.-</ecNumber>
    </submittedName>
</protein>
<dbReference type="CDD" id="cd04301">
    <property type="entry name" value="NAT_SF"/>
    <property type="match status" value="1"/>
</dbReference>
<dbReference type="EC" id="2.3.1.-" evidence="2"/>
<dbReference type="InterPro" id="IPR000182">
    <property type="entry name" value="GNAT_dom"/>
</dbReference>
<evidence type="ECO:0000259" key="1">
    <source>
        <dbReference type="PROSITE" id="PS51186"/>
    </source>
</evidence>
<dbReference type="EMBL" id="JBIUWZ010000007">
    <property type="protein sequence ID" value="MFJ2677876.1"/>
    <property type="molecule type" value="Genomic_DNA"/>
</dbReference>
<dbReference type="Gene3D" id="3.40.630.30">
    <property type="match status" value="1"/>
</dbReference>
<gene>
    <name evidence="2" type="ORF">ACIOWJ_07235</name>
</gene>
<keyword evidence="2" id="KW-0012">Acyltransferase</keyword>
<dbReference type="InterPro" id="IPR016181">
    <property type="entry name" value="Acyl_CoA_acyltransferase"/>
</dbReference>
<dbReference type="GO" id="GO:0016746">
    <property type="term" value="F:acyltransferase activity"/>
    <property type="evidence" value="ECO:0007669"/>
    <property type="project" value="UniProtKB-KW"/>
</dbReference>
<proteinExistence type="predicted"/>
<evidence type="ECO:0000313" key="3">
    <source>
        <dbReference type="Proteomes" id="UP001617213"/>
    </source>
</evidence>
<name>A0ABW8DWA6_9PSED</name>
<dbReference type="Proteomes" id="UP001617213">
    <property type="component" value="Unassembled WGS sequence"/>
</dbReference>
<accession>A0ABW8DWA6</accession>
<evidence type="ECO:0000313" key="2">
    <source>
        <dbReference type="EMBL" id="MFJ2677876.1"/>
    </source>
</evidence>
<reference evidence="2 3" key="1">
    <citation type="submission" date="2024-10" db="EMBL/GenBank/DDBJ databases">
        <title>The Natural Products Discovery Center: Release of the First 8490 Sequenced Strains for Exploring Actinobacteria Biosynthetic Diversity.</title>
        <authorList>
            <person name="Kalkreuter E."/>
            <person name="Kautsar S.A."/>
            <person name="Yang D."/>
            <person name="Bader C.D."/>
            <person name="Teijaro C.N."/>
            <person name="Fluegel L."/>
            <person name="Davis C.M."/>
            <person name="Simpson J.R."/>
            <person name="Lauterbach L."/>
            <person name="Steele A.D."/>
            <person name="Gui C."/>
            <person name="Meng S."/>
            <person name="Li G."/>
            <person name="Viehrig K."/>
            <person name="Ye F."/>
            <person name="Su P."/>
            <person name="Kiefer A.F."/>
            <person name="Nichols A."/>
            <person name="Cepeda A.J."/>
            <person name="Yan W."/>
            <person name="Fan B."/>
            <person name="Jiang Y."/>
            <person name="Adhikari A."/>
            <person name="Zheng C.-J."/>
            <person name="Schuster L."/>
            <person name="Cowan T.M."/>
            <person name="Smanski M.J."/>
            <person name="Chevrette M.G."/>
            <person name="De Carvalho L.P.S."/>
            <person name="Shen B."/>
        </authorList>
    </citation>
    <scope>NUCLEOTIDE SEQUENCE [LARGE SCALE GENOMIC DNA]</scope>
    <source>
        <strain evidence="2 3">NPDC087581</strain>
    </source>
</reference>
<dbReference type="Pfam" id="PF00583">
    <property type="entry name" value="Acetyltransf_1"/>
    <property type="match status" value="1"/>
</dbReference>
<dbReference type="SUPFAM" id="SSF55729">
    <property type="entry name" value="Acyl-CoA N-acyltransferases (Nat)"/>
    <property type="match status" value="1"/>
</dbReference>
<comment type="caution">
    <text evidence="2">The sequence shown here is derived from an EMBL/GenBank/DDBJ whole genome shotgun (WGS) entry which is preliminary data.</text>
</comment>
<organism evidence="2 3">
    <name type="scientific">Pseudomonas sivasensis</name>
    <dbReference type="NCBI Taxonomy" id="1880678"/>
    <lineage>
        <taxon>Bacteria</taxon>
        <taxon>Pseudomonadati</taxon>
        <taxon>Pseudomonadota</taxon>
        <taxon>Gammaproteobacteria</taxon>
        <taxon>Pseudomonadales</taxon>
        <taxon>Pseudomonadaceae</taxon>
        <taxon>Pseudomonas</taxon>
    </lineage>
</organism>
<keyword evidence="3" id="KW-1185">Reference proteome</keyword>
<keyword evidence="2" id="KW-0808">Transferase</keyword>
<feature type="domain" description="N-acetyltransferase" evidence="1">
    <location>
        <begin position="3"/>
        <end position="141"/>
    </location>
</feature>
<dbReference type="RefSeq" id="WP_260366441.1">
    <property type="nucleotide sequence ID" value="NZ_JAOAQN010000001.1"/>
</dbReference>
<sequence length="159" mass="18442">MAFHLRAATDQDLPFARTLTQQAMARYYVQYGLWWSNDGFDTAWAGRENWLICRDDTVLGFISLSRDSRALYIRELHLLEDCRGIGAGSWVLAQMTLKAQVLGLLRLTVFKTNPAKKLYLRMGFNIVGEEDYFLRMERVCSQTMRSILISAYWLQELTS</sequence>
<dbReference type="PROSITE" id="PS51186">
    <property type="entry name" value="GNAT"/>
    <property type="match status" value="1"/>
</dbReference>